<organism evidence="1 2">
    <name type="scientific">Ancylostoma ceylanicum</name>
    <dbReference type="NCBI Taxonomy" id="53326"/>
    <lineage>
        <taxon>Eukaryota</taxon>
        <taxon>Metazoa</taxon>
        <taxon>Ecdysozoa</taxon>
        <taxon>Nematoda</taxon>
        <taxon>Chromadorea</taxon>
        <taxon>Rhabditida</taxon>
        <taxon>Rhabditina</taxon>
        <taxon>Rhabditomorpha</taxon>
        <taxon>Strongyloidea</taxon>
        <taxon>Ancylostomatidae</taxon>
        <taxon>Ancylostomatinae</taxon>
        <taxon>Ancylostoma</taxon>
    </lineage>
</organism>
<comment type="caution">
    <text evidence="1">The sequence shown here is derived from an EMBL/GenBank/DDBJ whole genome shotgun (WGS) entry which is preliminary data.</text>
</comment>
<reference evidence="2" key="1">
    <citation type="journal article" date="2015" name="Nat. Genet.">
        <title>The genome and transcriptome of the zoonotic hookworm Ancylostoma ceylanicum identify infection-specific gene families.</title>
        <authorList>
            <person name="Schwarz E.M."/>
            <person name="Hu Y."/>
            <person name="Antoshechkin I."/>
            <person name="Miller M.M."/>
            <person name="Sternberg P.W."/>
            <person name="Aroian R.V."/>
        </authorList>
    </citation>
    <scope>NUCLEOTIDE SEQUENCE</scope>
    <source>
        <strain evidence="2">HY135</strain>
    </source>
</reference>
<protein>
    <submittedName>
        <fullName evidence="1">Uncharacterized protein</fullName>
    </submittedName>
</protein>
<gene>
    <name evidence="1" type="primary">Acey_s0023.g730</name>
    <name evidence="1" type="ORF">Y032_0023g730</name>
</gene>
<dbReference type="Proteomes" id="UP000024635">
    <property type="component" value="Unassembled WGS sequence"/>
</dbReference>
<evidence type="ECO:0000313" key="1">
    <source>
        <dbReference type="EMBL" id="EYC19808.1"/>
    </source>
</evidence>
<sequence>MIDGLRVRFHSIEPAESRRDLLDPLTWACSLCILRPGPAAILHSWDPYIVPKRTVNHVRLISAGQFLW</sequence>
<proteinExistence type="predicted"/>
<dbReference type="AlphaFoldDB" id="A0A016UZA1"/>
<dbReference type="EMBL" id="JARK01001359">
    <property type="protein sequence ID" value="EYC19808.1"/>
    <property type="molecule type" value="Genomic_DNA"/>
</dbReference>
<name>A0A016UZA1_9BILA</name>
<keyword evidence="2" id="KW-1185">Reference proteome</keyword>
<accession>A0A016UZA1</accession>
<evidence type="ECO:0000313" key="2">
    <source>
        <dbReference type="Proteomes" id="UP000024635"/>
    </source>
</evidence>